<feature type="region of interest" description="Disordered" evidence="1">
    <location>
        <begin position="407"/>
        <end position="440"/>
    </location>
</feature>
<dbReference type="Proteomes" id="UP000053647">
    <property type="component" value="Unassembled WGS sequence"/>
</dbReference>
<dbReference type="SUPFAM" id="SSF47923">
    <property type="entry name" value="Ypt/Rab-GAP domain of gyp1p"/>
    <property type="match status" value="2"/>
</dbReference>
<protein>
    <recommendedName>
        <fullName evidence="2">Rab-GAP TBC domain-containing protein</fullName>
    </recommendedName>
</protein>
<evidence type="ECO:0000313" key="3">
    <source>
        <dbReference type="EMBL" id="KIJ14378.1"/>
    </source>
</evidence>
<dbReference type="GO" id="GO:0031267">
    <property type="term" value="F:small GTPase binding"/>
    <property type="evidence" value="ECO:0007669"/>
    <property type="project" value="TreeGrafter"/>
</dbReference>
<feature type="region of interest" description="Disordered" evidence="1">
    <location>
        <begin position="1"/>
        <end position="47"/>
    </location>
</feature>
<dbReference type="EMBL" id="KN819343">
    <property type="protein sequence ID" value="KIJ14378.1"/>
    <property type="molecule type" value="Genomic_DNA"/>
</dbReference>
<evidence type="ECO:0000256" key="1">
    <source>
        <dbReference type="SAM" id="MobiDB-lite"/>
    </source>
</evidence>
<sequence length="1279" mass="138589">MASPSLQASTPVHLHPLSPNELPPSRGRRTRVPAQDSDAEVPTLKPQNNYFTLKAQLEKLGDAETNTTTIASSHSTSHARSNWGGSVRSYGESRRRGSFSGEQDVEGRGSSTSLSGLWRGSPHSIHAQAPRFVIGPPYDPNYLVPPSLIAPRAATNILLSEGGSPELSSPVAAQVLAHPWHDYSDDAIQSAISRLSNVESPSDADAHPYHTALRVLSSALHHLSHVRLELEESRKFLEEKQVVGKQRAATLFEELQSSERDVARRVIQSIFTDDEESRHQVERQESLSSLKTSLTEALEDQVPLGQSAPVDENATPSASTIFPTLKLAMPNASQHDGANANDALVVSVAVNEAPLHIETPIGDTNEVPNVHARPTRHDKASLGEWMGTWLQRGKPKRGVSVLTIKEEAASEEHSRDSSPNHDTVATSTTAAPQLTARRKTSKSVFETLGISILNPTASTAAISKQRKLVKAVPSVAPGVEDAKASSVAPSPIIGTMPLPAPSAPQLATFADSSEPKTETSTMQSPSLVEDKRSPQGTSLRAIAHATRVMTSDPGSILVDQGREAGPLVRKLALELVQNARDEHIGFRELPKPRERKERKEGRAEGSHQVVARATLSPVEGVAATESLSRALTAQGQVVRKSKSRTGGLISTSFTSPILSALMPQPQRKHTAGPEGVSRTNADQGTATVRQHANAVTSQPVASKPGSVPLESIIPAIAKPPTQYLSREYTPLTTPNFHFTIPLPNAASRFSVYHDDESKQPLTDRYGFIYDVSQYDVLLLLRAEECGNTAPACLTGVKIADRKESNSWSDEEADTPKHVIHVTKGPCACDGLGSPPPVGTPDVASRKSASSSPLAESSTHSLHKPRGTSPGPWGRPRSSTLPSLETPSPPASAPVSNPTSILAVTSSTPRHVCANTIRHLLEDLTKIHDQRQTTKRKEWDAFVKQRAKVMVAAKSSLPISANTSSISGAAAFLGLGTTDEEEELAHTEGLIGFAQLGLSSNKDERKEFDKLVRGGIPLAYRSKLWMECSGGLEMREPGLFGDLLAQVDAHELVTTEIEKDVGRTMPLNIFFGGDGAGVHKLRRVLTAYSRRNTAVGYCQGMNLVTSTLLLVHADEEEAFWVLSAIIERILPEDFFSPSLLPSRACPLVLLDYVQELLPKLHTHITNLGVDLAAICFSWFLSLFTDCLPIETLFRVWDVFLVDGLDVLFRIALGILRSNEQELLQCESIPAVYVALENLPTRMWQPDKLLQVELELRSSITHSDLGRRREAHVAVLQQLMS</sequence>
<dbReference type="PANTHER" id="PTHR47219">
    <property type="entry name" value="RAB GTPASE-ACTIVATING PROTEIN 1-LIKE"/>
    <property type="match status" value="1"/>
</dbReference>
<feature type="compositionally biased region" description="Polar residues" evidence="1">
    <location>
        <begin position="420"/>
        <end position="432"/>
    </location>
</feature>
<dbReference type="FunFam" id="1.10.8.270:FF:000026">
    <property type="entry name" value="TBC (Tre-2/Bub2/Cdc16) domain family"/>
    <property type="match status" value="1"/>
</dbReference>
<feature type="domain" description="Rab-GAP TBC" evidence="2">
    <location>
        <begin position="1014"/>
        <end position="1202"/>
    </location>
</feature>
<reference evidence="3 4" key="1">
    <citation type="submission" date="2014-06" db="EMBL/GenBank/DDBJ databases">
        <authorList>
            <consortium name="DOE Joint Genome Institute"/>
            <person name="Kuo A."/>
            <person name="Kohler A."/>
            <person name="Nagy L.G."/>
            <person name="Floudas D."/>
            <person name="Copeland A."/>
            <person name="Barry K.W."/>
            <person name="Cichocki N."/>
            <person name="Veneault-Fourrey C."/>
            <person name="LaButti K."/>
            <person name="Lindquist E.A."/>
            <person name="Lipzen A."/>
            <person name="Lundell T."/>
            <person name="Morin E."/>
            <person name="Murat C."/>
            <person name="Sun H."/>
            <person name="Tunlid A."/>
            <person name="Henrissat B."/>
            <person name="Grigoriev I.V."/>
            <person name="Hibbett D.S."/>
            <person name="Martin F."/>
            <person name="Nordberg H.P."/>
            <person name="Cantor M.N."/>
            <person name="Hua S.X."/>
        </authorList>
    </citation>
    <scope>NUCLEOTIDE SEQUENCE [LARGE SCALE GENOMIC DNA]</scope>
    <source>
        <strain evidence="3 4">ATCC 200175</strain>
    </source>
</reference>
<dbReference type="GO" id="GO:0005096">
    <property type="term" value="F:GTPase activator activity"/>
    <property type="evidence" value="ECO:0007669"/>
    <property type="project" value="TreeGrafter"/>
</dbReference>
<dbReference type="AlphaFoldDB" id="A0A0C9TVQ5"/>
<proteinExistence type="predicted"/>
<name>A0A0C9TVQ5_PAXIN</name>
<dbReference type="Gene3D" id="1.10.472.80">
    <property type="entry name" value="Ypt/Rab-GAP domain of gyp1p, domain 3"/>
    <property type="match status" value="1"/>
</dbReference>
<feature type="compositionally biased region" description="Low complexity" evidence="1">
    <location>
        <begin position="845"/>
        <end position="859"/>
    </location>
</feature>
<feature type="region of interest" description="Disordered" evidence="1">
    <location>
        <begin position="503"/>
        <end position="535"/>
    </location>
</feature>
<evidence type="ECO:0000313" key="4">
    <source>
        <dbReference type="Proteomes" id="UP000053647"/>
    </source>
</evidence>
<feature type="region of interest" description="Disordered" evidence="1">
    <location>
        <begin position="69"/>
        <end position="119"/>
    </location>
</feature>
<feature type="region of interest" description="Disordered" evidence="1">
    <location>
        <begin position="588"/>
        <end position="608"/>
    </location>
</feature>
<feature type="compositionally biased region" description="Polar residues" evidence="1">
    <location>
        <begin position="1"/>
        <end position="10"/>
    </location>
</feature>
<evidence type="ECO:0000259" key="2">
    <source>
        <dbReference type="PROSITE" id="PS50086"/>
    </source>
</evidence>
<dbReference type="Gene3D" id="1.10.8.270">
    <property type="entry name" value="putative rabgap domain of human tbc1 domain family member 14 like domains"/>
    <property type="match status" value="1"/>
</dbReference>
<organism evidence="3 4">
    <name type="scientific">Paxillus involutus ATCC 200175</name>
    <dbReference type="NCBI Taxonomy" id="664439"/>
    <lineage>
        <taxon>Eukaryota</taxon>
        <taxon>Fungi</taxon>
        <taxon>Dikarya</taxon>
        <taxon>Basidiomycota</taxon>
        <taxon>Agaricomycotina</taxon>
        <taxon>Agaricomycetes</taxon>
        <taxon>Agaricomycetidae</taxon>
        <taxon>Boletales</taxon>
        <taxon>Paxilineae</taxon>
        <taxon>Paxillaceae</taxon>
        <taxon>Paxillus</taxon>
    </lineage>
</organism>
<dbReference type="Pfam" id="PF00566">
    <property type="entry name" value="RabGAP-TBC"/>
    <property type="match status" value="1"/>
</dbReference>
<accession>A0A0C9TVQ5</accession>
<reference evidence="4" key="2">
    <citation type="submission" date="2015-01" db="EMBL/GenBank/DDBJ databases">
        <title>Evolutionary Origins and Diversification of the Mycorrhizal Mutualists.</title>
        <authorList>
            <consortium name="DOE Joint Genome Institute"/>
            <consortium name="Mycorrhizal Genomics Consortium"/>
            <person name="Kohler A."/>
            <person name="Kuo A."/>
            <person name="Nagy L.G."/>
            <person name="Floudas D."/>
            <person name="Copeland A."/>
            <person name="Barry K.W."/>
            <person name="Cichocki N."/>
            <person name="Veneault-Fourrey C."/>
            <person name="LaButti K."/>
            <person name="Lindquist E.A."/>
            <person name="Lipzen A."/>
            <person name="Lundell T."/>
            <person name="Morin E."/>
            <person name="Murat C."/>
            <person name="Riley R."/>
            <person name="Ohm R."/>
            <person name="Sun H."/>
            <person name="Tunlid A."/>
            <person name="Henrissat B."/>
            <person name="Grigoriev I.V."/>
            <person name="Hibbett D.S."/>
            <person name="Martin F."/>
        </authorList>
    </citation>
    <scope>NUCLEOTIDE SEQUENCE [LARGE SCALE GENOMIC DNA]</scope>
    <source>
        <strain evidence="4">ATCC 200175</strain>
    </source>
</reference>
<dbReference type="SMART" id="SM00164">
    <property type="entry name" value="TBC"/>
    <property type="match status" value="1"/>
</dbReference>
<dbReference type="InterPro" id="IPR000195">
    <property type="entry name" value="Rab-GAP-TBC_dom"/>
</dbReference>
<gene>
    <name evidence="3" type="ORF">PAXINDRAFT_169775</name>
</gene>
<dbReference type="OrthoDB" id="294251at2759"/>
<keyword evidence="4" id="KW-1185">Reference proteome</keyword>
<feature type="compositionally biased region" description="Low complexity" evidence="1">
    <location>
        <begin position="69"/>
        <end position="82"/>
    </location>
</feature>
<dbReference type="PROSITE" id="PS50086">
    <property type="entry name" value="TBC_RABGAP"/>
    <property type="match status" value="1"/>
</dbReference>
<feature type="compositionally biased region" description="Basic and acidic residues" evidence="1">
    <location>
        <begin position="588"/>
        <end position="605"/>
    </location>
</feature>
<dbReference type="HOGENOM" id="CLU_003165_0_0_1"/>
<dbReference type="InterPro" id="IPR050302">
    <property type="entry name" value="Rab_GAP_TBC_domain"/>
</dbReference>
<dbReference type="PANTHER" id="PTHR47219:SF20">
    <property type="entry name" value="TBC1 DOMAIN FAMILY MEMBER 2B"/>
    <property type="match status" value="1"/>
</dbReference>
<feature type="compositionally biased region" description="Basic and acidic residues" evidence="1">
    <location>
        <begin position="407"/>
        <end position="419"/>
    </location>
</feature>
<dbReference type="InterPro" id="IPR035969">
    <property type="entry name" value="Rab-GAP_TBC_sf"/>
</dbReference>
<feature type="region of interest" description="Disordered" evidence="1">
    <location>
        <begin position="829"/>
        <end position="898"/>
    </location>
</feature>